<name>A0A0D1Z0Q7_EXOME</name>
<accession>A0A0D1Z0Q7</accession>
<dbReference type="Pfam" id="PF06966">
    <property type="entry name" value="DUF1295"/>
    <property type="match status" value="1"/>
</dbReference>
<keyword evidence="3" id="KW-1185">Reference proteome</keyword>
<feature type="transmembrane region" description="Helical" evidence="1">
    <location>
        <begin position="53"/>
        <end position="71"/>
    </location>
</feature>
<dbReference type="Gene3D" id="1.20.120.1630">
    <property type="match status" value="1"/>
</dbReference>
<feature type="transmembrane region" description="Helical" evidence="1">
    <location>
        <begin position="149"/>
        <end position="181"/>
    </location>
</feature>
<dbReference type="OrthoDB" id="201504at2759"/>
<dbReference type="OMA" id="WRKGGYQ"/>
<dbReference type="GO" id="GO:0016020">
    <property type="term" value="C:membrane"/>
    <property type="evidence" value="ECO:0007669"/>
    <property type="project" value="TreeGrafter"/>
</dbReference>
<keyword evidence="1" id="KW-0812">Transmembrane</keyword>
<dbReference type="Proteomes" id="UP000054302">
    <property type="component" value="Unassembled WGS sequence"/>
</dbReference>
<gene>
    <name evidence="2" type="ORF">PV10_08083</name>
</gene>
<proteinExistence type="predicted"/>
<evidence type="ECO:0000313" key="2">
    <source>
        <dbReference type="EMBL" id="KIV88397.1"/>
    </source>
</evidence>
<evidence type="ECO:0000256" key="1">
    <source>
        <dbReference type="SAM" id="Phobius"/>
    </source>
</evidence>
<sequence>MALPVVHTLTECADFQNTVAPFIDQLRPFPQVFWESIANSAALNQLYVDTNPLVTSTAFALALAPIFLLVSEINRNYSQVDRFWSILPTVFNFHYAVYARAAGIDTKRVDAVLAVSMLWSVRLTYNYYRKGGYNVGTEDYRWATVKATIGAPLFFVMNVVFIAFMQCILLLAITTPTYILLLTGRLASNSSSSQGWTILDPVPYVFMLGLIGISFIADQQQWDFHKAKAEYQKTAKVPTDYSRAELDRGFLSSGLWAYSRHPNFTAEQGVWVVLYIWSCIASQTLYNWTGVGAFSYLCLFQASTWLTELLSSRKYPEYKVYQRYVGKFLPIPGMSAKFPVSASKPVNGSVTATSDATKARARYDLR</sequence>
<dbReference type="AlphaFoldDB" id="A0A0D1Z0Q7"/>
<reference evidence="2 3" key="1">
    <citation type="submission" date="2015-01" db="EMBL/GenBank/DDBJ databases">
        <title>The Genome Sequence of Exophiala mesophila CBS40295.</title>
        <authorList>
            <consortium name="The Broad Institute Genomics Platform"/>
            <person name="Cuomo C."/>
            <person name="de Hoog S."/>
            <person name="Gorbushina A."/>
            <person name="Stielow B."/>
            <person name="Teixiera M."/>
            <person name="Abouelleil A."/>
            <person name="Chapman S.B."/>
            <person name="Priest M."/>
            <person name="Young S.K."/>
            <person name="Wortman J."/>
            <person name="Nusbaum C."/>
            <person name="Birren B."/>
        </authorList>
    </citation>
    <scope>NUCLEOTIDE SEQUENCE [LARGE SCALE GENOMIC DNA]</scope>
    <source>
        <strain evidence="2 3">CBS 40295</strain>
    </source>
</reference>
<organism evidence="2 3">
    <name type="scientific">Exophiala mesophila</name>
    <name type="common">Black yeast-like fungus</name>
    <dbReference type="NCBI Taxonomy" id="212818"/>
    <lineage>
        <taxon>Eukaryota</taxon>
        <taxon>Fungi</taxon>
        <taxon>Dikarya</taxon>
        <taxon>Ascomycota</taxon>
        <taxon>Pezizomycotina</taxon>
        <taxon>Eurotiomycetes</taxon>
        <taxon>Chaetothyriomycetidae</taxon>
        <taxon>Chaetothyriales</taxon>
        <taxon>Herpotrichiellaceae</taxon>
        <taxon>Exophiala</taxon>
    </lineage>
</organism>
<dbReference type="GeneID" id="27325928"/>
<evidence type="ECO:0008006" key="4">
    <source>
        <dbReference type="Google" id="ProtNLM"/>
    </source>
</evidence>
<evidence type="ECO:0000313" key="3">
    <source>
        <dbReference type="Proteomes" id="UP000054302"/>
    </source>
</evidence>
<dbReference type="HOGENOM" id="CLU_043418_0_1_1"/>
<dbReference type="VEuPathDB" id="FungiDB:PV10_08083"/>
<feature type="transmembrane region" description="Helical" evidence="1">
    <location>
        <begin position="201"/>
        <end position="218"/>
    </location>
</feature>
<dbReference type="InterPro" id="IPR010721">
    <property type="entry name" value="UstE-like"/>
</dbReference>
<dbReference type="RefSeq" id="XP_016219971.1">
    <property type="nucleotide sequence ID" value="XM_016373060.1"/>
</dbReference>
<dbReference type="EMBL" id="KN847525">
    <property type="protein sequence ID" value="KIV88397.1"/>
    <property type="molecule type" value="Genomic_DNA"/>
</dbReference>
<protein>
    <recommendedName>
        <fullName evidence="4">Steroid 5-alpha reductase C-terminal domain-containing protein</fullName>
    </recommendedName>
</protein>
<dbReference type="PANTHER" id="PTHR32251:SF23">
    <property type="entry name" value="3-OXO-5-ALPHA-STEROID 4-DEHYDROGENASE (DUF1295)"/>
    <property type="match status" value="1"/>
</dbReference>
<keyword evidence="1" id="KW-1133">Transmembrane helix</keyword>
<keyword evidence="1" id="KW-0472">Membrane</keyword>
<dbReference type="PANTHER" id="PTHR32251">
    <property type="entry name" value="3-OXO-5-ALPHA-STEROID 4-DEHYDROGENASE"/>
    <property type="match status" value="1"/>
</dbReference>